<accession>A0A813IEM6</accession>
<comment type="caution">
    <text evidence="1">The sequence shown here is derived from an EMBL/GenBank/DDBJ whole genome shotgun (WGS) entry which is preliminary data.</text>
</comment>
<name>A0A813IEM6_POLGL</name>
<evidence type="ECO:0000313" key="2">
    <source>
        <dbReference type="Proteomes" id="UP000626109"/>
    </source>
</evidence>
<organism evidence="1 2">
    <name type="scientific">Polarella glacialis</name>
    <name type="common">Dinoflagellate</name>
    <dbReference type="NCBI Taxonomy" id="89957"/>
    <lineage>
        <taxon>Eukaryota</taxon>
        <taxon>Sar</taxon>
        <taxon>Alveolata</taxon>
        <taxon>Dinophyceae</taxon>
        <taxon>Suessiales</taxon>
        <taxon>Suessiaceae</taxon>
        <taxon>Polarella</taxon>
    </lineage>
</organism>
<gene>
    <name evidence="1" type="ORF">PGLA2088_LOCUS6863</name>
</gene>
<protein>
    <submittedName>
        <fullName evidence="1">Uncharacterized protein</fullName>
    </submittedName>
</protein>
<proteinExistence type="predicted"/>
<sequence>MASPLPAWAATPFSWVLSVVGTMALASRACFLVARIRLHLAGAAAAVQCRYGDADQDEEELYRGSVQGCPAYDKVPLPRTGGTVHVPRERADSGLAILYLPGKGRVFNLFPLQKQMTEQGVKIDVVGVDYCAYGAGYERNVRERWAPRLLYEMRLHEMSDALVEALEVTSGIYRKVLVVANSTAGVSVLNLLSSRVAKTIPAMVHGFWVTNPVVAFKEGHFVNAIVDASVPTWLWTFFDHVIGLGPLQLKSDADNEWFYSSETDQGKRFKECFAMPGHTSGVMVGVPRHQHTANPMRFLHVAEIVQVTRAWAQGRYKRQESTPPVWFSLNYKADEWHCGASKTRQLLSAWGAVEAGSIETHEEWSFETAAQWEIALSVLKGLVSKTLSVEWT</sequence>
<dbReference type="EMBL" id="CAJNNW010006932">
    <property type="protein sequence ID" value="CAE8648780.1"/>
    <property type="molecule type" value="Genomic_DNA"/>
</dbReference>
<evidence type="ECO:0000313" key="1">
    <source>
        <dbReference type="EMBL" id="CAE8648780.1"/>
    </source>
</evidence>
<dbReference type="Proteomes" id="UP000626109">
    <property type="component" value="Unassembled WGS sequence"/>
</dbReference>
<reference evidence="1" key="1">
    <citation type="submission" date="2021-02" db="EMBL/GenBank/DDBJ databases">
        <authorList>
            <person name="Dougan E. K."/>
            <person name="Rhodes N."/>
            <person name="Thang M."/>
            <person name="Chan C."/>
        </authorList>
    </citation>
    <scope>NUCLEOTIDE SEQUENCE</scope>
</reference>
<dbReference type="AlphaFoldDB" id="A0A813IEM6"/>